<dbReference type="Proteomes" id="UP000195402">
    <property type="component" value="Unassembled WGS sequence"/>
</dbReference>
<dbReference type="GO" id="GO:0008270">
    <property type="term" value="F:zinc ion binding"/>
    <property type="evidence" value="ECO:0007669"/>
    <property type="project" value="UniProtKB-KW"/>
</dbReference>
<dbReference type="STRING" id="56857.A0A200R3X0"/>
<dbReference type="EMBL" id="MVGT01000438">
    <property type="protein sequence ID" value="OVA17416.1"/>
    <property type="molecule type" value="Genomic_DNA"/>
</dbReference>
<dbReference type="AlphaFoldDB" id="A0A200R3X0"/>
<dbReference type="PROSITE" id="PS00028">
    <property type="entry name" value="ZINC_FINGER_C2H2_1"/>
    <property type="match status" value="1"/>
</dbReference>
<keyword evidence="1" id="KW-0863">Zinc-finger</keyword>
<keyword evidence="1" id="KW-0862">Zinc</keyword>
<dbReference type="PANTHER" id="PTHR45730:SF109">
    <property type="entry name" value="ZINC FINGER PROTEIN KNUCKLES"/>
    <property type="match status" value="1"/>
</dbReference>
<keyword evidence="4" id="KW-1185">Reference proteome</keyword>
<dbReference type="PROSITE" id="PS50157">
    <property type="entry name" value="ZINC_FINGER_C2H2_2"/>
    <property type="match status" value="1"/>
</dbReference>
<name>A0A200R3X0_MACCD</name>
<comment type="caution">
    <text evidence="3">The sequence shown here is derived from an EMBL/GenBank/DDBJ whole genome shotgun (WGS) entry which is preliminary data.</text>
</comment>
<dbReference type="InterPro" id="IPR036236">
    <property type="entry name" value="Znf_C2H2_sf"/>
</dbReference>
<feature type="domain" description="C2H2-type" evidence="2">
    <location>
        <begin position="45"/>
        <end position="72"/>
    </location>
</feature>
<keyword evidence="1" id="KW-0479">Metal-binding</keyword>
<dbReference type="InterPro" id="IPR013087">
    <property type="entry name" value="Znf_C2H2_type"/>
</dbReference>
<dbReference type="OrthoDB" id="960395at2759"/>
<proteinExistence type="predicted"/>
<evidence type="ECO:0000259" key="2">
    <source>
        <dbReference type="PROSITE" id="PS50157"/>
    </source>
</evidence>
<evidence type="ECO:0000313" key="4">
    <source>
        <dbReference type="Proteomes" id="UP000195402"/>
    </source>
</evidence>
<dbReference type="InterPro" id="IPR045320">
    <property type="entry name" value="JAGGED/SL1-like"/>
</dbReference>
<gene>
    <name evidence="3" type="ORF">BVC80_1837g233</name>
</gene>
<accession>A0A200R3X0</accession>
<evidence type="ECO:0000256" key="1">
    <source>
        <dbReference type="PROSITE-ProRule" id="PRU00042"/>
    </source>
</evidence>
<dbReference type="PANTHER" id="PTHR45730">
    <property type="entry name" value="ZINC FINGER PROTEIN JAGGED"/>
    <property type="match status" value="1"/>
</dbReference>
<dbReference type="OMA" id="FLDQYWL"/>
<reference evidence="3 4" key="1">
    <citation type="journal article" date="2017" name="Mol. Plant">
        <title>The Genome of Medicinal Plant Macleaya cordata Provides New Insights into Benzylisoquinoline Alkaloids Metabolism.</title>
        <authorList>
            <person name="Liu X."/>
            <person name="Liu Y."/>
            <person name="Huang P."/>
            <person name="Ma Y."/>
            <person name="Qing Z."/>
            <person name="Tang Q."/>
            <person name="Cao H."/>
            <person name="Cheng P."/>
            <person name="Zheng Y."/>
            <person name="Yuan Z."/>
            <person name="Zhou Y."/>
            <person name="Liu J."/>
            <person name="Tang Z."/>
            <person name="Zhuo Y."/>
            <person name="Zhang Y."/>
            <person name="Yu L."/>
            <person name="Huang J."/>
            <person name="Yang P."/>
            <person name="Peng Q."/>
            <person name="Zhang J."/>
            <person name="Jiang W."/>
            <person name="Zhang Z."/>
            <person name="Lin K."/>
            <person name="Ro D.K."/>
            <person name="Chen X."/>
            <person name="Xiong X."/>
            <person name="Shang Y."/>
            <person name="Huang S."/>
            <person name="Zeng J."/>
        </authorList>
    </citation>
    <scope>NUCLEOTIDE SEQUENCE [LARGE SCALE GENOMIC DNA]</scope>
    <source>
        <strain evidence="4">cv. BLH2017</strain>
        <tissue evidence="3">Root</tissue>
    </source>
</reference>
<dbReference type="SUPFAM" id="SSF57667">
    <property type="entry name" value="beta-beta-alpha zinc fingers"/>
    <property type="match status" value="1"/>
</dbReference>
<organism evidence="3 4">
    <name type="scientific">Macleaya cordata</name>
    <name type="common">Five-seeded plume-poppy</name>
    <name type="synonym">Bocconia cordata</name>
    <dbReference type="NCBI Taxonomy" id="56857"/>
    <lineage>
        <taxon>Eukaryota</taxon>
        <taxon>Viridiplantae</taxon>
        <taxon>Streptophyta</taxon>
        <taxon>Embryophyta</taxon>
        <taxon>Tracheophyta</taxon>
        <taxon>Spermatophyta</taxon>
        <taxon>Magnoliopsida</taxon>
        <taxon>Ranunculales</taxon>
        <taxon>Papaveraceae</taxon>
        <taxon>Papaveroideae</taxon>
        <taxon>Macleaya</taxon>
    </lineage>
</organism>
<protein>
    <submittedName>
        <fullName evidence="3">Zinc finger protein</fullName>
    </submittedName>
</protein>
<dbReference type="GO" id="GO:0003700">
    <property type="term" value="F:DNA-binding transcription factor activity"/>
    <property type="evidence" value="ECO:0007669"/>
    <property type="project" value="InterPro"/>
</dbReference>
<sequence length="181" mass="20092">MEDSGLYDFLRSRPAANSEIEAARSRKSSSPSPHHRHLAVSSRVFSCLYCSRQFYTSQALGGHQNAHKRERAAARRNYAADRFHHHHHHPFQTEEHPTATASASSSVVVDPASAASYAPPFLDQYWLDPTAAAAHGLYRPSIQYETSPGPIFHHATGFSPDSLSPVSEDAHHENLDLTLRL</sequence>
<evidence type="ECO:0000313" key="3">
    <source>
        <dbReference type="EMBL" id="OVA17416.1"/>
    </source>
</evidence>
<dbReference type="InParanoid" id="A0A200R3X0"/>